<keyword evidence="1" id="KW-0472">Membrane</keyword>
<accession>A0A3M7RXU3</accession>
<keyword evidence="1" id="KW-1133">Transmembrane helix</keyword>
<dbReference type="AlphaFoldDB" id="A0A3M7RXU3"/>
<keyword evidence="3" id="KW-1185">Reference proteome</keyword>
<dbReference type="Proteomes" id="UP000276133">
    <property type="component" value="Unassembled WGS sequence"/>
</dbReference>
<comment type="caution">
    <text evidence="2">The sequence shown here is derived from an EMBL/GenBank/DDBJ whole genome shotgun (WGS) entry which is preliminary data.</text>
</comment>
<proteinExistence type="predicted"/>
<name>A0A3M7RXU3_BRAPC</name>
<keyword evidence="1" id="KW-0812">Transmembrane</keyword>
<gene>
    <name evidence="2" type="ORF">BpHYR1_031060</name>
</gene>
<evidence type="ECO:0000256" key="1">
    <source>
        <dbReference type="SAM" id="Phobius"/>
    </source>
</evidence>
<organism evidence="2 3">
    <name type="scientific">Brachionus plicatilis</name>
    <name type="common">Marine rotifer</name>
    <name type="synonym">Brachionus muelleri</name>
    <dbReference type="NCBI Taxonomy" id="10195"/>
    <lineage>
        <taxon>Eukaryota</taxon>
        <taxon>Metazoa</taxon>
        <taxon>Spiralia</taxon>
        <taxon>Gnathifera</taxon>
        <taxon>Rotifera</taxon>
        <taxon>Eurotatoria</taxon>
        <taxon>Monogononta</taxon>
        <taxon>Pseudotrocha</taxon>
        <taxon>Ploima</taxon>
        <taxon>Brachionidae</taxon>
        <taxon>Brachionus</taxon>
    </lineage>
</organism>
<dbReference type="EMBL" id="REGN01002425">
    <property type="protein sequence ID" value="RNA28165.1"/>
    <property type="molecule type" value="Genomic_DNA"/>
</dbReference>
<evidence type="ECO:0000313" key="2">
    <source>
        <dbReference type="EMBL" id="RNA28165.1"/>
    </source>
</evidence>
<sequence length="189" mass="22125">MNVDENNTLNESFYSISLSRNFVPNRDSYILQYIIQANVVLLLLLVRPLLYYIMCVKAAKHLFNKLLRSVLSKKYNFFMENTEEFAKLHYFNKLILFFLLRWLGMKLFEKIWFIKKTVNGAEASLCVISIPADFMLRGSVPEVEPSHIQDEAHVCPVVPLRNHRHSEERVDDRAYLPGEPPIIIKVTSY</sequence>
<protein>
    <submittedName>
        <fullName evidence="2">Uncharacterized protein</fullName>
    </submittedName>
</protein>
<evidence type="ECO:0000313" key="3">
    <source>
        <dbReference type="Proteomes" id="UP000276133"/>
    </source>
</evidence>
<reference evidence="2 3" key="1">
    <citation type="journal article" date="2018" name="Sci. Rep.">
        <title>Genomic signatures of local adaptation to the degree of environmental predictability in rotifers.</title>
        <authorList>
            <person name="Franch-Gras L."/>
            <person name="Hahn C."/>
            <person name="Garcia-Roger E.M."/>
            <person name="Carmona M.J."/>
            <person name="Serra M."/>
            <person name="Gomez A."/>
        </authorList>
    </citation>
    <scope>NUCLEOTIDE SEQUENCE [LARGE SCALE GENOMIC DNA]</scope>
    <source>
        <strain evidence="2">HYR1</strain>
    </source>
</reference>
<feature type="transmembrane region" description="Helical" evidence="1">
    <location>
        <begin position="30"/>
        <end position="53"/>
    </location>
</feature>